<dbReference type="AlphaFoldDB" id="A0A8T3DTD5"/>
<name>A0A8T3DTD5_9TELE</name>
<dbReference type="Proteomes" id="UP000829720">
    <property type="component" value="Unassembled WGS sequence"/>
</dbReference>
<dbReference type="PANTHER" id="PTHR11461">
    <property type="entry name" value="SERINE PROTEASE INHIBITOR, SERPIN"/>
    <property type="match status" value="1"/>
</dbReference>
<dbReference type="InterPro" id="IPR036186">
    <property type="entry name" value="Serpin_sf"/>
</dbReference>
<evidence type="ECO:0000313" key="3">
    <source>
        <dbReference type="EMBL" id="KAI1899186.1"/>
    </source>
</evidence>
<comment type="caution">
    <text evidence="3">The sequence shown here is derived from an EMBL/GenBank/DDBJ whole genome shotgun (WGS) entry which is preliminary data.</text>
</comment>
<dbReference type="Pfam" id="PF00079">
    <property type="entry name" value="Serpin"/>
    <property type="match status" value="1"/>
</dbReference>
<accession>A0A8T3DTD5</accession>
<evidence type="ECO:0000256" key="1">
    <source>
        <dbReference type="SAM" id="MobiDB-lite"/>
    </source>
</evidence>
<dbReference type="GO" id="GO:0005615">
    <property type="term" value="C:extracellular space"/>
    <property type="evidence" value="ECO:0007669"/>
    <property type="project" value="InterPro"/>
</dbReference>
<gene>
    <name evidence="3" type="ORF">AGOR_G00059050</name>
</gene>
<feature type="domain" description="Serpin" evidence="2">
    <location>
        <begin position="104"/>
        <end position="234"/>
    </location>
</feature>
<dbReference type="InterPro" id="IPR000215">
    <property type="entry name" value="Serpin_fam"/>
</dbReference>
<organism evidence="3 4">
    <name type="scientific">Albula goreensis</name>
    <dbReference type="NCBI Taxonomy" id="1534307"/>
    <lineage>
        <taxon>Eukaryota</taxon>
        <taxon>Metazoa</taxon>
        <taxon>Chordata</taxon>
        <taxon>Craniata</taxon>
        <taxon>Vertebrata</taxon>
        <taxon>Euteleostomi</taxon>
        <taxon>Actinopterygii</taxon>
        <taxon>Neopterygii</taxon>
        <taxon>Teleostei</taxon>
        <taxon>Albuliformes</taxon>
        <taxon>Albulidae</taxon>
        <taxon>Albula</taxon>
    </lineage>
</organism>
<feature type="region of interest" description="Disordered" evidence="1">
    <location>
        <begin position="220"/>
        <end position="267"/>
    </location>
</feature>
<protein>
    <recommendedName>
        <fullName evidence="2">Serpin domain-containing protein</fullName>
    </recommendedName>
</protein>
<dbReference type="GO" id="GO:0004867">
    <property type="term" value="F:serine-type endopeptidase inhibitor activity"/>
    <property type="evidence" value="ECO:0007669"/>
    <property type="project" value="InterPro"/>
</dbReference>
<sequence>MPLSAWRFIAPAATGILIEWHGSRAKGVHSLRQWAEITRCTKRDRGSGYPGSLSPLCHAYLPQKLHPLKAHAVMCRLSMTSLVLCLWLVEKGHGNLGEALGDLHTEFAVSLYQSLTETDNNSNLIVSPASVSVSLGLLQFGARGNTLSQLEGALRYSSNEMRMQDFLVQGDPGNSSQVLGVQLACALFVQSGLQLSPAFTQHASAWGNSSVVHTNFSQPNHTRNQVEQWARSHGNAEGDAPALLAGGEISGLAEPQGDPSGGGVRPR</sequence>
<dbReference type="SUPFAM" id="SSF56574">
    <property type="entry name" value="Serpins"/>
    <property type="match status" value="1"/>
</dbReference>
<dbReference type="OrthoDB" id="8179360at2759"/>
<dbReference type="EMBL" id="JAERUA010000005">
    <property type="protein sequence ID" value="KAI1899186.1"/>
    <property type="molecule type" value="Genomic_DNA"/>
</dbReference>
<dbReference type="InterPro" id="IPR042178">
    <property type="entry name" value="Serpin_sf_1"/>
</dbReference>
<proteinExistence type="predicted"/>
<evidence type="ECO:0000313" key="4">
    <source>
        <dbReference type="Proteomes" id="UP000829720"/>
    </source>
</evidence>
<dbReference type="PANTHER" id="PTHR11461:SF129">
    <property type="entry name" value="SERPIN E3"/>
    <property type="match status" value="1"/>
</dbReference>
<reference evidence="3" key="1">
    <citation type="submission" date="2021-01" db="EMBL/GenBank/DDBJ databases">
        <authorList>
            <person name="Zahm M."/>
            <person name="Roques C."/>
            <person name="Cabau C."/>
            <person name="Klopp C."/>
            <person name="Donnadieu C."/>
            <person name="Jouanno E."/>
            <person name="Lampietro C."/>
            <person name="Louis A."/>
            <person name="Herpin A."/>
            <person name="Echchiki A."/>
            <person name="Berthelot C."/>
            <person name="Parey E."/>
            <person name="Roest-Crollius H."/>
            <person name="Braasch I."/>
            <person name="Postlethwait J."/>
            <person name="Bobe J."/>
            <person name="Montfort J."/>
            <person name="Bouchez O."/>
            <person name="Begum T."/>
            <person name="Mejri S."/>
            <person name="Adams A."/>
            <person name="Chen W.-J."/>
            <person name="Guiguen Y."/>
        </authorList>
    </citation>
    <scope>NUCLEOTIDE SEQUENCE</scope>
    <source>
        <tissue evidence="3">Blood</tissue>
    </source>
</reference>
<dbReference type="Gene3D" id="3.30.497.10">
    <property type="entry name" value="Antithrombin, subunit I, domain 2"/>
    <property type="match status" value="1"/>
</dbReference>
<dbReference type="InterPro" id="IPR023796">
    <property type="entry name" value="Serpin_dom"/>
</dbReference>
<keyword evidence="4" id="KW-1185">Reference proteome</keyword>
<evidence type="ECO:0000259" key="2">
    <source>
        <dbReference type="Pfam" id="PF00079"/>
    </source>
</evidence>